<dbReference type="Pfam" id="PF04297">
    <property type="entry name" value="UPF0122"/>
    <property type="match status" value="1"/>
</dbReference>
<dbReference type="NCBIfam" id="NF001068">
    <property type="entry name" value="PRK00118.1-4"/>
    <property type="match status" value="1"/>
</dbReference>
<protein>
    <recommendedName>
        <fullName evidence="3">UPF0122 protein IV52_GL000438</fullName>
    </recommendedName>
</protein>
<dbReference type="HAMAP" id="MF_00245">
    <property type="entry name" value="UPF0122"/>
    <property type="match status" value="1"/>
</dbReference>
<gene>
    <name evidence="4" type="ORF">IV52_GL000438</name>
</gene>
<proteinExistence type="inferred from homology"/>
<dbReference type="PATRIC" id="fig|1122148.6.peg.457"/>
<dbReference type="InterPro" id="IPR007394">
    <property type="entry name" value="UPF0122"/>
</dbReference>
<comment type="similarity">
    <text evidence="1 3">Belongs to the UPF0122 family.</text>
</comment>
<comment type="caution">
    <text evidence="4">The sequence shown here is derived from an EMBL/GenBank/DDBJ whole genome shotgun (WGS) entry which is preliminary data.</text>
</comment>
<dbReference type="EMBL" id="JQBT01000032">
    <property type="protein sequence ID" value="KRN79033.1"/>
    <property type="molecule type" value="Genomic_DNA"/>
</dbReference>
<evidence type="ECO:0000256" key="3">
    <source>
        <dbReference type="HAMAP-Rule" id="MF_00245"/>
    </source>
</evidence>
<dbReference type="NCBIfam" id="NF001070">
    <property type="entry name" value="PRK00118.1-6"/>
    <property type="match status" value="1"/>
</dbReference>
<evidence type="ECO:0000256" key="2">
    <source>
        <dbReference type="ARBA" id="ARBA00024764"/>
    </source>
</evidence>
<evidence type="ECO:0000256" key="1">
    <source>
        <dbReference type="ARBA" id="ARBA00008720"/>
    </source>
</evidence>
<dbReference type="AlphaFoldDB" id="A0A0R2JPF8"/>
<comment type="function">
    <text evidence="2 3">Might take part in the signal recognition particle (SRP) pathway. This is inferred from the conservation of its genetic proximity to ftsY/ffh. May be a regulatory protein.</text>
</comment>
<reference evidence="4 5" key="1">
    <citation type="journal article" date="2015" name="Genome Announc.">
        <title>Expanding the biotechnology potential of lactobacilli through comparative genomics of 213 strains and associated genera.</title>
        <authorList>
            <person name="Sun Z."/>
            <person name="Harris H.M."/>
            <person name="McCann A."/>
            <person name="Guo C."/>
            <person name="Argimon S."/>
            <person name="Zhang W."/>
            <person name="Yang X."/>
            <person name="Jeffery I.B."/>
            <person name="Cooney J.C."/>
            <person name="Kagawa T.F."/>
            <person name="Liu W."/>
            <person name="Song Y."/>
            <person name="Salvetti E."/>
            <person name="Wrobel A."/>
            <person name="Rasinkangas P."/>
            <person name="Parkhill J."/>
            <person name="Rea M.C."/>
            <person name="O'Sullivan O."/>
            <person name="Ritari J."/>
            <person name="Douillard F.P."/>
            <person name="Paul Ross R."/>
            <person name="Yang R."/>
            <person name="Briner A.E."/>
            <person name="Felis G.E."/>
            <person name="de Vos W.M."/>
            <person name="Barrangou R."/>
            <person name="Klaenhammer T.R."/>
            <person name="Caufield P.W."/>
            <person name="Cui Y."/>
            <person name="Zhang H."/>
            <person name="O'Toole P.W."/>
        </authorList>
    </citation>
    <scope>NUCLEOTIDE SEQUENCE [LARGE SCALE GENOMIC DNA]</scope>
    <source>
        <strain evidence="4 5">DSM 20690</strain>
    </source>
</reference>
<dbReference type="InterPro" id="IPR036388">
    <property type="entry name" value="WH-like_DNA-bd_sf"/>
</dbReference>
<dbReference type="GeneID" id="61250318"/>
<dbReference type="RefSeq" id="WP_054646203.1">
    <property type="nucleotide sequence ID" value="NZ_FUXS01000001.1"/>
</dbReference>
<accession>A0A0R2JPF8</accession>
<dbReference type="InterPro" id="IPR054831">
    <property type="entry name" value="UPF0122_fam_protein"/>
</dbReference>
<dbReference type="STRING" id="53444.AYR59_05635"/>
<organism evidence="4 5">
    <name type="scientific">Fructilactobacillus lindneri DSM 20690 = JCM 11027</name>
    <dbReference type="NCBI Taxonomy" id="1122148"/>
    <lineage>
        <taxon>Bacteria</taxon>
        <taxon>Bacillati</taxon>
        <taxon>Bacillota</taxon>
        <taxon>Bacilli</taxon>
        <taxon>Lactobacillales</taxon>
        <taxon>Lactobacillaceae</taxon>
        <taxon>Fructilactobacillus</taxon>
    </lineage>
</organism>
<dbReference type="PANTHER" id="PTHR40083:SF1">
    <property type="entry name" value="UPF0122 PROTEIN YLXM"/>
    <property type="match status" value="1"/>
</dbReference>
<dbReference type="InterPro" id="IPR013324">
    <property type="entry name" value="RNA_pol_sigma_r3/r4-like"/>
</dbReference>
<dbReference type="OrthoDB" id="6392at2"/>
<keyword evidence="5" id="KW-1185">Reference proteome</keyword>
<evidence type="ECO:0000313" key="5">
    <source>
        <dbReference type="Proteomes" id="UP000051565"/>
    </source>
</evidence>
<evidence type="ECO:0000313" key="4">
    <source>
        <dbReference type="EMBL" id="KRN79033.1"/>
    </source>
</evidence>
<dbReference type="NCBIfam" id="NF045758">
    <property type="entry name" value="YlxM"/>
    <property type="match status" value="1"/>
</dbReference>
<dbReference type="Gene3D" id="1.10.10.10">
    <property type="entry name" value="Winged helix-like DNA-binding domain superfamily/Winged helix DNA-binding domain"/>
    <property type="match status" value="1"/>
</dbReference>
<dbReference type="PANTHER" id="PTHR40083">
    <property type="entry name" value="UPF0122 PROTEIN CBO2450/CLC_2298"/>
    <property type="match status" value="1"/>
</dbReference>
<name>A0A0R2JPF8_9LACO</name>
<dbReference type="SUPFAM" id="SSF88659">
    <property type="entry name" value="Sigma3 and sigma4 domains of RNA polymerase sigma factors"/>
    <property type="match status" value="1"/>
</dbReference>
<sequence>MNENFDLKLAKDNRINALIDFYGSLLTPKQAEYVCQYYADDLSLGEISENFNVSRQAVYDNIRRTEQTLEKYEAKMCLYDKFLKRNKIIDNLQDYVKKTYNNDKYINQLVDKLEKIEEE</sequence>
<dbReference type="Proteomes" id="UP000051565">
    <property type="component" value="Unassembled WGS sequence"/>
</dbReference>